<dbReference type="GO" id="GO:0005829">
    <property type="term" value="C:cytosol"/>
    <property type="evidence" value="ECO:0007669"/>
    <property type="project" value="TreeGrafter"/>
</dbReference>
<feature type="domain" description="Thioredoxin" evidence="2">
    <location>
        <begin position="1"/>
        <end position="105"/>
    </location>
</feature>
<dbReference type="GO" id="GO:0015035">
    <property type="term" value="F:protein-disulfide reductase activity"/>
    <property type="evidence" value="ECO:0007669"/>
    <property type="project" value="TreeGrafter"/>
</dbReference>
<reference evidence="3 4" key="1">
    <citation type="submission" date="2012-08" db="EMBL/GenBank/DDBJ databases">
        <title>Whole genome shotgun sequence of Austwickia chelonae NBRC 105200.</title>
        <authorList>
            <person name="Yoshida I."/>
            <person name="Hosoyama A."/>
            <person name="Tsuchikane K."/>
            <person name="Katsumata H."/>
            <person name="Ando Y."/>
            <person name="Ohji S."/>
            <person name="Hamada M."/>
            <person name="Tamura T."/>
            <person name="Yamazoe A."/>
            <person name="Yamazaki S."/>
            <person name="Fujita N."/>
        </authorList>
    </citation>
    <scope>NUCLEOTIDE SEQUENCE [LARGE SCALE GENOMIC DNA]</scope>
    <source>
        <strain evidence="3 4">NBRC 105200</strain>
    </source>
</reference>
<organism evidence="3 4">
    <name type="scientific">Austwickia chelonae NBRC 105200</name>
    <dbReference type="NCBI Taxonomy" id="1184607"/>
    <lineage>
        <taxon>Bacteria</taxon>
        <taxon>Bacillati</taxon>
        <taxon>Actinomycetota</taxon>
        <taxon>Actinomycetes</taxon>
        <taxon>Micrococcales</taxon>
        <taxon>Dermatophilaceae</taxon>
        <taxon>Austwickia</taxon>
    </lineage>
</organism>
<dbReference type="Pfam" id="PF00085">
    <property type="entry name" value="Thioredoxin"/>
    <property type="match status" value="1"/>
</dbReference>
<dbReference type="PROSITE" id="PS00194">
    <property type="entry name" value="THIOREDOXIN_1"/>
    <property type="match status" value="1"/>
</dbReference>
<dbReference type="PRINTS" id="PR00421">
    <property type="entry name" value="THIOREDOXIN"/>
</dbReference>
<dbReference type="Gene3D" id="3.40.30.10">
    <property type="entry name" value="Glutaredoxin"/>
    <property type="match status" value="1"/>
</dbReference>
<evidence type="ECO:0000313" key="4">
    <source>
        <dbReference type="Proteomes" id="UP000008495"/>
    </source>
</evidence>
<dbReference type="EMBL" id="BAGZ01000008">
    <property type="protein sequence ID" value="GAB78393.1"/>
    <property type="molecule type" value="Genomic_DNA"/>
</dbReference>
<gene>
    <name evidence="3" type="primary">trxA</name>
    <name evidence="3" type="ORF">AUCHE_08_06410</name>
</gene>
<dbReference type="PANTHER" id="PTHR45663:SF40">
    <property type="entry name" value="THIOREDOXIN 2"/>
    <property type="match status" value="1"/>
</dbReference>
<accession>K6V842</accession>
<dbReference type="PANTHER" id="PTHR45663">
    <property type="entry name" value="GEO12009P1"/>
    <property type="match status" value="1"/>
</dbReference>
<dbReference type="Proteomes" id="UP000008495">
    <property type="component" value="Unassembled WGS sequence"/>
</dbReference>
<dbReference type="STRING" id="100225.SAMN05421595_0911"/>
<dbReference type="OrthoDB" id="9790390at2"/>
<keyword evidence="1" id="KW-1015">Disulfide bond</keyword>
<sequence>MSTIALTSETFEKTVTQDGIVLVDCWAAWCGPCRQFGPIFEAASEKHPDVVFAKLDTEAEQELAAALEITSIPTVFGFRDGILLFSQPGALPGAALDQVISQIEGIDMDAVRAEIAKQQGQEPSGS</sequence>
<dbReference type="SUPFAM" id="SSF52833">
    <property type="entry name" value="Thioredoxin-like"/>
    <property type="match status" value="1"/>
</dbReference>
<evidence type="ECO:0000256" key="1">
    <source>
        <dbReference type="ARBA" id="ARBA00023157"/>
    </source>
</evidence>
<dbReference type="PROSITE" id="PS51352">
    <property type="entry name" value="THIOREDOXIN_2"/>
    <property type="match status" value="1"/>
</dbReference>
<evidence type="ECO:0000259" key="2">
    <source>
        <dbReference type="PROSITE" id="PS51352"/>
    </source>
</evidence>
<dbReference type="InterPro" id="IPR017937">
    <property type="entry name" value="Thioredoxin_CS"/>
</dbReference>
<protein>
    <submittedName>
        <fullName evidence="3">Thioredoxin</fullName>
    </submittedName>
</protein>
<dbReference type="CDD" id="cd02947">
    <property type="entry name" value="TRX_family"/>
    <property type="match status" value="1"/>
</dbReference>
<keyword evidence="4" id="KW-1185">Reference proteome</keyword>
<dbReference type="eggNOG" id="COG3118">
    <property type="taxonomic scope" value="Bacteria"/>
</dbReference>
<dbReference type="InterPro" id="IPR036249">
    <property type="entry name" value="Thioredoxin-like_sf"/>
</dbReference>
<evidence type="ECO:0000313" key="3">
    <source>
        <dbReference type="EMBL" id="GAB78393.1"/>
    </source>
</evidence>
<name>K6V842_9MICO</name>
<proteinExistence type="predicted"/>
<dbReference type="RefSeq" id="WP_006503148.1">
    <property type="nucleotide sequence ID" value="NZ_BAGZ01000008.1"/>
</dbReference>
<dbReference type="InterPro" id="IPR013766">
    <property type="entry name" value="Thioredoxin_domain"/>
</dbReference>
<comment type="caution">
    <text evidence="3">The sequence shown here is derived from an EMBL/GenBank/DDBJ whole genome shotgun (WGS) entry which is preliminary data.</text>
</comment>
<dbReference type="AlphaFoldDB" id="K6V842"/>